<gene>
    <name evidence="3" type="ORF">CQ14_35100</name>
</gene>
<comment type="caution">
    <text evidence="3">The sequence shown here is derived from an EMBL/GenBank/DDBJ whole genome shotgun (WGS) entry which is preliminary data.</text>
</comment>
<feature type="chain" id="PRO_5006444667" description="LTXXQ motif family protein" evidence="2">
    <location>
        <begin position="35"/>
        <end position="263"/>
    </location>
</feature>
<dbReference type="RefSeq" id="WP_057859574.1">
    <property type="nucleotide sequence ID" value="NZ_LLYB01000074.1"/>
</dbReference>
<dbReference type="Pfam" id="PF07813">
    <property type="entry name" value="LTXXQ"/>
    <property type="match status" value="1"/>
</dbReference>
<evidence type="ECO:0000313" key="4">
    <source>
        <dbReference type="Proteomes" id="UP000051660"/>
    </source>
</evidence>
<sequence length="263" mass="27684">MTRPLHIAPMPSRLRFALGAIAMLALGVPATANAQGLVQGVQQGAREGNKAAGPVGGVLGGAIGGVVGVVTGVTGVLTGGNNNPNTKGGQAPPTKDAKQGETSKQGEASKQSETSKPSKGTKATKTAKQQPQQQPAVLTQAGAPQLTAEQIVASSDANIERIKKELNLTPEQEKHWAGFNSAMHYLGHNGADRLNLRVARAKRDPPDDIIEQMRNEAQFLNDRAVDQRNVADAAEPLFASLDDKQKAVFIQEMVNLSHERGLD</sequence>
<accession>A0A0R3MYR6</accession>
<protein>
    <recommendedName>
        <fullName evidence="5">LTXXQ motif family protein</fullName>
    </recommendedName>
</protein>
<reference evidence="3 4" key="1">
    <citation type="submission" date="2014-03" db="EMBL/GenBank/DDBJ databases">
        <title>Bradyrhizobium valentinum sp. nov., isolated from effective nodules of Lupinus mariae-josephae, a lupine endemic of basic-lime soils in Eastern Spain.</title>
        <authorList>
            <person name="Duran D."/>
            <person name="Rey L."/>
            <person name="Navarro A."/>
            <person name="Busquets A."/>
            <person name="Imperial J."/>
            <person name="Ruiz-Argueso T."/>
        </authorList>
    </citation>
    <scope>NUCLEOTIDE SEQUENCE [LARGE SCALE GENOMIC DNA]</scope>
    <source>
        <strain evidence="3 4">CCBAU 23086</strain>
    </source>
</reference>
<evidence type="ECO:0008006" key="5">
    <source>
        <dbReference type="Google" id="ProtNLM"/>
    </source>
</evidence>
<feature type="compositionally biased region" description="Low complexity" evidence="1">
    <location>
        <begin position="114"/>
        <end position="136"/>
    </location>
</feature>
<evidence type="ECO:0000256" key="1">
    <source>
        <dbReference type="SAM" id="MobiDB-lite"/>
    </source>
</evidence>
<feature type="compositionally biased region" description="Low complexity" evidence="1">
    <location>
        <begin position="76"/>
        <end position="89"/>
    </location>
</feature>
<dbReference type="InterPro" id="IPR012899">
    <property type="entry name" value="LTXXQ"/>
</dbReference>
<proteinExistence type="predicted"/>
<organism evidence="3 4">
    <name type="scientific">Bradyrhizobium lablabi</name>
    <dbReference type="NCBI Taxonomy" id="722472"/>
    <lineage>
        <taxon>Bacteria</taxon>
        <taxon>Pseudomonadati</taxon>
        <taxon>Pseudomonadota</taxon>
        <taxon>Alphaproteobacteria</taxon>
        <taxon>Hyphomicrobiales</taxon>
        <taxon>Nitrobacteraceae</taxon>
        <taxon>Bradyrhizobium</taxon>
    </lineage>
</organism>
<evidence type="ECO:0000313" key="3">
    <source>
        <dbReference type="EMBL" id="KRR22438.1"/>
    </source>
</evidence>
<evidence type="ECO:0000256" key="2">
    <source>
        <dbReference type="SAM" id="SignalP"/>
    </source>
</evidence>
<dbReference type="Proteomes" id="UP000051660">
    <property type="component" value="Unassembled WGS sequence"/>
</dbReference>
<feature type="signal peptide" evidence="2">
    <location>
        <begin position="1"/>
        <end position="34"/>
    </location>
</feature>
<dbReference type="EMBL" id="LLYB01000074">
    <property type="protein sequence ID" value="KRR22438.1"/>
    <property type="molecule type" value="Genomic_DNA"/>
</dbReference>
<dbReference type="OrthoDB" id="8265000at2"/>
<dbReference type="GO" id="GO:0042597">
    <property type="term" value="C:periplasmic space"/>
    <property type="evidence" value="ECO:0007669"/>
    <property type="project" value="InterPro"/>
</dbReference>
<name>A0A0R3MYR6_9BRAD</name>
<feature type="compositionally biased region" description="Polar residues" evidence="1">
    <location>
        <begin position="102"/>
        <end position="112"/>
    </location>
</feature>
<keyword evidence="2" id="KW-0732">Signal</keyword>
<dbReference type="AlphaFoldDB" id="A0A0R3MYR6"/>
<feature type="region of interest" description="Disordered" evidence="1">
    <location>
        <begin position="76"/>
        <end position="138"/>
    </location>
</feature>